<protein>
    <submittedName>
        <fullName evidence="2">Supervillin</fullName>
    </submittedName>
</protein>
<evidence type="ECO:0000256" key="1">
    <source>
        <dbReference type="SAM" id="MobiDB-lite"/>
    </source>
</evidence>
<name>A0AAD9F0L7_DISEL</name>
<reference evidence="2" key="1">
    <citation type="submission" date="2023-04" db="EMBL/GenBank/DDBJ databases">
        <title>Chromosome-level genome of Chaenocephalus aceratus.</title>
        <authorList>
            <person name="Park H."/>
        </authorList>
    </citation>
    <scope>NUCLEOTIDE SEQUENCE</scope>
    <source>
        <strain evidence="2">DE</strain>
        <tissue evidence="2">Muscle</tissue>
    </source>
</reference>
<organism evidence="2 3">
    <name type="scientific">Dissostichus eleginoides</name>
    <name type="common">Patagonian toothfish</name>
    <name type="synonym">Dissostichus amissus</name>
    <dbReference type="NCBI Taxonomy" id="100907"/>
    <lineage>
        <taxon>Eukaryota</taxon>
        <taxon>Metazoa</taxon>
        <taxon>Chordata</taxon>
        <taxon>Craniata</taxon>
        <taxon>Vertebrata</taxon>
        <taxon>Euteleostomi</taxon>
        <taxon>Actinopterygii</taxon>
        <taxon>Neopterygii</taxon>
        <taxon>Teleostei</taxon>
        <taxon>Neoteleostei</taxon>
        <taxon>Acanthomorphata</taxon>
        <taxon>Eupercaria</taxon>
        <taxon>Perciformes</taxon>
        <taxon>Notothenioidei</taxon>
        <taxon>Nototheniidae</taxon>
        <taxon>Dissostichus</taxon>
    </lineage>
</organism>
<dbReference type="Proteomes" id="UP001228049">
    <property type="component" value="Unassembled WGS sequence"/>
</dbReference>
<sequence length="199" mass="22206">MYRNPWISNYLTHVKFCSQGLGSETPIKLSNPRLLQKRALSFQKEFTFDEKDDPAKSKDIDVSVLANLPKGDRKERIARRLEGIDAEVHPSLLPSLVANRLLEEDTPRYTRASDPCEPCGVTVQRYSMEALESPETQPKAPERQSRARCRPDPPTSILPEPVHTSDSTTINLRLSLRLNASHATRRSGAGSLQSATASL</sequence>
<dbReference type="AlphaFoldDB" id="A0AAD9F0L7"/>
<gene>
    <name evidence="2" type="ORF">KUDE01_031081</name>
</gene>
<evidence type="ECO:0000313" key="2">
    <source>
        <dbReference type="EMBL" id="KAK1884884.1"/>
    </source>
</evidence>
<dbReference type="EMBL" id="JASDAP010000021">
    <property type="protein sequence ID" value="KAK1884884.1"/>
    <property type="molecule type" value="Genomic_DNA"/>
</dbReference>
<evidence type="ECO:0000313" key="3">
    <source>
        <dbReference type="Proteomes" id="UP001228049"/>
    </source>
</evidence>
<accession>A0AAD9F0L7</accession>
<comment type="caution">
    <text evidence="2">The sequence shown here is derived from an EMBL/GenBank/DDBJ whole genome shotgun (WGS) entry which is preliminary data.</text>
</comment>
<keyword evidence="3" id="KW-1185">Reference proteome</keyword>
<proteinExistence type="predicted"/>
<feature type="compositionally biased region" description="Basic and acidic residues" evidence="1">
    <location>
        <begin position="140"/>
        <end position="151"/>
    </location>
</feature>
<feature type="region of interest" description="Disordered" evidence="1">
    <location>
        <begin position="130"/>
        <end position="168"/>
    </location>
</feature>